<dbReference type="Pfam" id="PF17936">
    <property type="entry name" value="Big_6"/>
    <property type="match status" value="1"/>
</dbReference>
<evidence type="ECO:0000313" key="5">
    <source>
        <dbReference type="Proteomes" id="UP000076882"/>
    </source>
</evidence>
<feature type="chain" id="PRO_5043134733" description="Bacterial Ig domain-containing protein" evidence="2">
    <location>
        <begin position="20"/>
        <end position="274"/>
    </location>
</feature>
<protein>
    <recommendedName>
        <fullName evidence="3">Bacterial Ig domain-containing protein</fullName>
    </recommendedName>
</protein>
<name>A0A151G502_LACPN</name>
<dbReference type="InterPro" id="IPR041498">
    <property type="entry name" value="Big_6"/>
</dbReference>
<dbReference type="Gene3D" id="2.60.40.10">
    <property type="entry name" value="Immunoglobulins"/>
    <property type="match status" value="1"/>
</dbReference>
<evidence type="ECO:0000256" key="1">
    <source>
        <dbReference type="SAM" id="MobiDB-lite"/>
    </source>
</evidence>
<feature type="domain" description="Bacterial Ig" evidence="3">
    <location>
        <begin position="45"/>
        <end position="113"/>
    </location>
</feature>
<dbReference type="InterPro" id="IPR013783">
    <property type="entry name" value="Ig-like_fold"/>
</dbReference>
<evidence type="ECO:0000256" key="2">
    <source>
        <dbReference type="SAM" id="SignalP"/>
    </source>
</evidence>
<evidence type="ECO:0000259" key="3">
    <source>
        <dbReference type="Pfam" id="PF17936"/>
    </source>
</evidence>
<dbReference type="SMR" id="A0A151G502"/>
<organism evidence="4 5">
    <name type="scientific">Lactiplantibacillus plantarum</name>
    <name type="common">Lactobacillus plantarum</name>
    <dbReference type="NCBI Taxonomy" id="1590"/>
    <lineage>
        <taxon>Bacteria</taxon>
        <taxon>Bacillati</taxon>
        <taxon>Bacillota</taxon>
        <taxon>Bacilli</taxon>
        <taxon>Lactobacillales</taxon>
        <taxon>Lactobacillaceae</taxon>
        <taxon>Lactiplantibacillus</taxon>
    </lineage>
</organism>
<proteinExistence type="predicted"/>
<dbReference type="Proteomes" id="UP000076882">
    <property type="component" value="Unassembled WGS sequence"/>
</dbReference>
<reference evidence="4 5" key="1">
    <citation type="submission" date="2016-03" db="EMBL/GenBank/DDBJ databases">
        <title>Comparative genomics of 54 Lactobacillus plantarum strains reveals genomic uncoupling from niche constraints.</title>
        <authorList>
            <person name="Martino M.E."/>
        </authorList>
    </citation>
    <scope>NUCLEOTIDE SEQUENCE [LARGE SCALE GENOMIC DNA]</scope>
    <source>
        <strain evidence="4 5">19.1</strain>
    </source>
</reference>
<dbReference type="OMA" id="VNKANHA"/>
<feature type="region of interest" description="Disordered" evidence="1">
    <location>
        <begin position="130"/>
        <end position="153"/>
    </location>
</feature>
<dbReference type="GeneID" id="77216224"/>
<gene>
    <name evidence="4" type="ORF">Lp19_1089</name>
</gene>
<dbReference type="PATRIC" id="fig|1590.142.peg.2758"/>
<evidence type="ECO:0000313" key="4">
    <source>
        <dbReference type="EMBL" id="KZU96477.1"/>
    </source>
</evidence>
<accession>A0A151G502</accession>
<dbReference type="AlphaFoldDB" id="A0A151G502"/>
<keyword evidence="2" id="KW-0732">Signal</keyword>
<feature type="signal peptide" evidence="2">
    <location>
        <begin position="1"/>
        <end position="19"/>
    </location>
</feature>
<comment type="caution">
    <text evidence="4">The sequence shown here is derived from an EMBL/GenBank/DDBJ whole genome shotgun (WGS) entry which is preliminary data.</text>
</comment>
<dbReference type="RefSeq" id="WP_003642327.1">
    <property type="nucleotide sequence ID" value="NZ_AP028153.1"/>
</dbReference>
<sequence>MKKLMIAVTGLAMVATLGAAVPVTGITANAATKKTTATKNVAPSLKVNAIYNNTTQITGTATKGAKITVKSTANAKKNLGTATASKTTGKYTVKLAKTLKAQSNVYVYATNPTTKAYFYRVIRVQTAKTTASSTKKTTNKTTTTKKVATKSTAATSSSKKTTKSFKVNAPAGTWKSNTTNKYSQILTFSAKNGFNQTLYKNGKQVKKLVSYASYSMTAKTPTFWKVSYKSGSTTKTLYLRYTATNKFTVVNAKNQIVKVKVGNAPAAVWTFTKK</sequence>
<dbReference type="KEGG" id="lpb:SH83_12870"/>
<dbReference type="EMBL" id="LUXM01000019">
    <property type="protein sequence ID" value="KZU96477.1"/>
    <property type="molecule type" value="Genomic_DNA"/>
</dbReference>